<dbReference type="AlphaFoldDB" id="K3WV68"/>
<dbReference type="InParanoid" id="K3WV68"/>
<dbReference type="STRING" id="431595.K3WV68"/>
<reference evidence="1" key="3">
    <citation type="submission" date="2015-02" db="UniProtKB">
        <authorList>
            <consortium name="EnsemblProtists"/>
        </authorList>
    </citation>
    <scope>IDENTIFICATION</scope>
    <source>
        <strain evidence="1">DAOM BR144</strain>
    </source>
</reference>
<reference evidence="2" key="2">
    <citation type="submission" date="2010-04" db="EMBL/GenBank/DDBJ databases">
        <authorList>
            <person name="Buell R."/>
            <person name="Hamilton J."/>
            <person name="Hostetler J."/>
        </authorList>
    </citation>
    <scope>NUCLEOTIDE SEQUENCE [LARGE SCALE GENOMIC DNA]</scope>
    <source>
        <strain evidence="2">DAOM:BR144</strain>
    </source>
</reference>
<protein>
    <submittedName>
        <fullName evidence="1">Uncharacterized protein</fullName>
    </submittedName>
</protein>
<proteinExistence type="predicted"/>
<sequence length="426" mass="49010">MAAFADNKLELDLSLEHEFEEQEDEGAFGALVAVNRKWLGHYARMHATFSVEQTLLERNSIWMNSYFQKNRMTTSPWSKEAKSLLRKHYQTIDQQQQGLIRVGSLAEIFRILCGIDPAALSDSAFTTELKHLFPEDWSADHQQEILRYRPFLQVYETQHSLYEHRMSAADERRLKPLLDDVAKKEINFFMRRLTDTKVALWLEDGIQRAVGLLKKSRVSACTADIQKDSPVMQGPLAADVEMQDLVLPQDLHVHDLRLKITEGHAPDGDALIDEEETDSFGSVLSEVESHRDVLDGYTSLSPHLDEKREKAREQHILLREKSRIISRKHTHCMKSLRDIATRARKHQADRREALAFFKMIARDAFNQITRERIRVEATATLKPGQVVEVPQHEGDHLAIAEPMEQQQAFRHCVSEVSHKVYSSALT</sequence>
<dbReference type="eggNOG" id="ENOG502S0DY">
    <property type="taxonomic scope" value="Eukaryota"/>
</dbReference>
<keyword evidence="2" id="KW-1185">Reference proteome</keyword>
<dbReference type="Proteomes" id="UP000019132">
    <property type="component" value="Unassembled WGS sequence"/>
</dbReference>
<name>K3WV68_GLOUD</name>
<evidence type="ECO:0000313" key="1">
    <source>
        <dbReference type="EnsemblProtists" id="PYU1_T008865"/>
    </source>
</evidence>
<accession>K3WV68</accession>
<reference evidence="2" key="1">
    <citation type="journal article" date="2010" name="Genome Biol.">
        <title>Genome sequence of the necrotrophic plant pathogen Pythium ultimum reveals original pathogenicity mechanisms and effector repertoire.</title>
        <authorList>
            <person name="Levesque C.A."/>
            <person name="Brouwer H."/>
            <person name="Cano L."/>
            <person name="Hamilton J.P."/>
            <person name="Holt C."/>
            <person name="Huitema E."/>
            <person name="Raffaele S."/>
            <person name="Robideau G.P."/>
            <person name="Thines M."/>
            <person name="Win J."/>
            <person name="Zerillo M.M."/>
            <person name="Beakes G.W."/>
            <person name="Boore J.L."/>
            <person name="Busam D."/>
            <person name="Dumas B."/>
            <person name="Ferriera S."/>
            <person name="Fuerstenberg S.I."/>
            <person name="Gachon C.M."/>
            <person name="Gaulin E."/>
            <person name="Govers F."/>
            <person name="Grenville-Briggs L."/>
            <person name="Horner N."/>
            <person name="Hostetler J."/>
            <person name="Jiang R.H."/>
            <person name="Johnson J."/>
            <person name="Krajaejun T."/>
            <person name="Lin H."/>
            <person name="Meijer H.J."/>
            <person name="Moore B."/>
            <person name="Morris P."/>
            <person name="Phuntmart V."/>
            <person name="Puiu D."/>
            <person name="Shetty J."/>
            <person name="Stajich J.E."/>
            <person name="Tripathy S."/>
            <person name="Wawra S."/>
            <person name="van West P."/>
            <person name="Whitty B.R."/>
            <person name="Coutinho P.M."/>
            <person name="Henrissat B."/>
            <person name="Martin F."/>
            <person name="Thomas P.D."/>
            <person name="Tyler B.M."/>
            <person name="De Vries R.P."/>
            <person name="Kamoun S."/>
            <person name="Yandell M."/>
            <person name="Tisserat N."/>
            <person name="Buell C.R."/>
        </authorList>
    </citation>
    <scope>NUCLEOTIDE SEQUENCE</scope>
    <source>
        <strain evidence="2">DAOM:BR144</strain>
    </source>
</reference>
<evidence type="ECO:0000313" key="2">
    <source>
        <dbReference type="Proteomes" id="UP000019132"/>
    </source>
</evidence>
<dbReference type="VEuPathDB" id="FungiDB:PYU1_G008847"/>
<dbReference type="EMBL" id="GL376558">
    <property type="status" value="NOT_ANNOTATED_CDS"/>
    <property type="molecule type" value="Genomic_DNA"/>
</dbReference>
<organism evidence="1 2">
    <name type="scientific">Globisporangium ultimum (strain ATCC 200006 / CBS 805.95 / DAOM BR144)</name>
    <name type="common">Pythium ultimum</name>
    <dbReference type="NCBI Taxonomy" id="431595"/>
    <lineage>
        <taxon>Eukaryota</taxon>
        <taxon>Sar</taxon>
        <taxon>Stramenopiles</taxon>
        <taxon>Oomycota</taxon>
        <taxon>Peronosporomycetes</taxon>
        <taxon>Pythiales</taxon>
        <taxon>Pythiaceae</taxon>
        <taxon>Globisporangium</taxon>
    </lineage>
</organism>
<dbReference type="HOGENOM" id="CLU_644967_0_0_1"/>
<dbReference type="EnsemblProtists" id="PYU1_T008865">
    <property type="protein sequence ID" value="PYU1_T008865"/>
    <property type="gene ID" value="PYU1_G008847"/>
</dbReference>